<dbReference type="EMBL" id="CP001801">
    <property type="protein sequence ID" value="ACX95399.1"/>
    <property type="molecule type" value="Genomic_DNA"/>
</dbReference>
<dbReference type="AlphaFoldDB" id="D0KY76"/>
<accession>D0KY76</accession>
<dbReference type="Proteomes" id="UP000009102">
    <property type="component" value="Chromosome"/>
</dbReference>
<dbReference type="HOGENOM" id="CLU_055978_1_0_6"/>
<protein>
    <submittedName>
        <fullName evidence="2">Smr protein/MutS2</fullName>
    </submittedName>
</protein>
<dbReference type="PANTHER" id="PTHR35562:SF2">
    <property type="entry name" value="DNA ENDONUCLEASE SMRA-RELATED"/>
    <property type="match status" value="1"/>
</dbReference>
<sequence length="186" mass="20594">MAKSSKKTAPLAPEDIALFHEAVGSVEPVSNACVVVDDAPPKPSRRKAIPERLSDYIDQHLSDGFALEEPIEHGETLSYLRPDSPPPLLRKLRRGQFSVAASLDLHGMSIDEARNSIARFFLEQRRDVRCCVRIVHGKGNRSIGQVPVLKRMVNHWLPQRDDVIAFCSAPPHDGGTGAIYVLLRKS</sequence>
<evidence type="ECO:0000313" key="3">
    <source>
        <dbReference type="Proteomes" id="UP000009102"/>
    </source>
</evidence>
<organism evidence="2 3">
    <name type="scientific">Halothiobacillus neapolitanus (strain ATCC 23641 / DSM 15147 / CIP 104769 / NCIMB 8539 / c2)</name>
    <name type="common">Thiobacillus neapolitanus</name>
    <dbReference type="NCBI Taxonomy" id="555778"/>
    <lineage>
        <taxon>Bacteria</taxon>
        <taxon>Pseudomonadati</taxon>
        <taxon>Pseudomonadota</taxon>
        <taxon>Gammaproteobacteria</taxon>
        <taxon>Chromatiales</taxon>
        <taxon>Halothiobacillaceae</taxon>
        <taxon>Halothiobacillus</taxon>
    </lineage>
</organism>
<dbReference type="KEGG" id="hna:Hneap_0545"/>
<dbReference type="GO" id="GO:0004520">
    <property type="term" value="F:DNA endonuclease activity"/>
    <property type="evidence" value="ECO:0007669"/>
    <property type="project" value="TreeGrafter"/>
</dbReference>
<proteinExistence type="predicted"/>
<dbReference type="Gene3D" id="3.30.1370.110">
    <property type="match status" value="1"/>
</dbReference>
<dbReference type="InterPro" id="IPR002625">
    <property type="entry name" value="Smr_dom"/>
</dbReference>
<feature type="domain" description="Smr" evidence="1">
    <location>
        <begin position="103"/>
        <end position="184"/>
    </location>
</feature>
<reference evidence="2 3" key="1">
    <citation type="submission" date="2009-10" db="EMBL/GenBank/DDBJ databases">
        <title>Complete sequence of Halothiobacillus neapolitanus c2.</title>
        <authorList>
            <consortium name="US DOE Joint Genome Institute"/>
            <person name="Lucas S."/>
            <person name="Copeland A."/>
            <person name="Lapidus A."/>
            <person name="Glavina del Rio T."/>
            <person name="Tice H."/>
            <person name="Bruce D."/>
            <person name="Goodwin L."/>
            <person name="Pitluck S."/>
            <person name="Davenport K."/>
            <person name="Brettin T."/>
            <person name="Detter J.C."/>
            <person name="Han C."/>
            <person name="Tapia R."/>
            <person name="Larimer F."/>
            <person name="Land M."/>
            <person name="Hauser L."/>
            <person name="Kyrpides N."/>
            <person name="Mikhailova N."/>
            <person name="Kerfeld C."/>
            <person name="Cannon G."/>
            <person name="Heinhort S."/>
        </authorList>
    </citation>
    <scope>NUCLEOTIDE SEQUENCE [LARGE SCALE GENOMIC DNA]</scope>
    <source>
        <strain evidence="3">ATCC 23641 / c2</strain>
    </source>
</reference>
<evidence type="ECO:0000259" key="1">
    <source>
        <dbReference type="PROSITE" id="PS50828"/>
    </source>
</evidence>
<dbReference type="InterPro" id="IPR036063">
    <property type="entry name" value="Smr_dom_sf"/>
</dbReference>
<dbReference type="PANTHER" id="PTHR35562">
    <property type="entry name" value="DNA ENDONUCLEASE SMRA-RELATED"/>
    <property type="match status" value="1"/>
</dbReference>
<dbReference type="eggNOG" id="COG2840">
    <property type="taxonomic scope" value="Bacteria"/>
</dbReference>
<evidence type="ECO:0000313" key="2">
    <source>
        <dbReference type="EMBL" id="ACX95399.1"/>
    </source>
</evidence>
<dbReference type="PROSITE" id="PS50828">
    <property type="entry name" value="SMR"/>
    <property type="match status" value="1"/>
</dbReference>
<gene>
    <name evidence="2" type="ordered locus">Hneap_0545</name>
</gene>
<dbReference type="STRING" id="555778.Hneap_0545"/>
<name>D0KY76_HALNC</name>
<keyword evidence="3" id="KW-1185">Reference proteome</keyword>
<dbReference type="SMART" id="SM00463">
    <property type="entry name" value="SMR"/>
    <property type="match status" value="1"/>
</dbReference>
<dbReference type="RefSeq" id="WP_012823435.1">
    <property type="nucleotide sequence ID" value="NC_013422.1"/>
</dbReference>
<dbReference type="OrthoDB" id="9808881at2"/>
<dbReference type="Pfam" id="PF01713">
    <property type="entry name" value="Smr"/>
    <property type="match status" value="1"/>
</dbReference>
<dbReference type="SUPFAM" id="SSF160443">
    <property type="entry name" value="SMR domain-like"/>
    <property type="match status" value="1"/>
</dbReference>